<dbReference type="Proteomes" id="UP001177670">
    <property type="component" value="Unassembled WGS sequence"/>
</dbReference>
<reference evidence="1" key="1">
    <citation type="submission" date="2021-10" db="EMBL/GenBank/DDBJ databases">
        <title>Melipona bicolor Genome sequencing and assembly.</title>
        <authorList>
            <person name="Araujo N.S."/>
            <person name="Arias M.C."/>
        </authorList>
    </citation>
    <scope>NUCLEOTIDE SEQUENCE</scope>
    <source>
        <strain evidence="1">USP_2M_L1-L4_2017</strain>
        <tissue evidence="1">Whole body</tissue>
    </source>
</reference>
<protein>
    <submittedName>
        <fullName evidence="1">Uncharacterized protein</fullName>
    </submittedName>
</protein>
<proteinExistence type="predicted"/>
<organism evidence="1 2">
    <name type="scientific">Melipona bicolor</name>
    <dbReference type="NCBI Taxonomy" id="60889"/>
    <lineage>
        <taxon>Eukaryota</taxon>
        <taxon>Metazoa</taxon>
        <taxon>Ecdysozoa</taxon>
        <taxon>Arthropoda</taxon>
        <taxon>Hexapoda</taxon>
        <taxon>Insecta</taxon>
        <taxon>Pterygota</taxon>
        <taxon>Neoptera</taxon>
        <taxon>Endopterygota</taxon>
        <taxon>Hymenoptera</taxon>
        <taxon>Apocrita</taxon>
        <taxon>Aculeata</taxon>
        <taxon>Apoidea</taxon>
        <taxon>Anthophila</taxon>
        <taxon>Apidae</taxon>
        <taxon>Melipona</taxon>
    </lineage>
</organism>
<comment type="caution">
    <text evidence="1">The sequence shown here is derived from an EMBL/GenBank/DDBJ whole genome shotgun (WGS) entry which is preliminary data.</text>
</comment>
<sequence>MNNRLELCPLSIYRGLVVALSYLLMIRESPVSTVGVEQTVKSLAGDLVKFSKFRVEIFKWYFEALTIFAVSLFPNRFDLDSQRLAASRHALFSGLFED</sequence>
<dbReference type="EMBL" id="JAHYIQ010000023">
    <property type="protein sequence ID" value="KAK1122279.1"/>
    <property type="molecule type" value="Genomic_DNA"/>
</dbReference>
<keyword evidence="2" id="KW-1185">Reference proteome</keyword>
<gene>
    <name evidence="1" type="ORF">K0M31_009502</name>
</gene>
<evidence type="ECO:0000313" key="1">
    <source>
        <dbReference type="EMBL" id="KAK1122279.1"/>
    </source>
</evidence>
<evidence type="ECO:0000313" key="2">
    <source>
        <dbReference type="Proteomes" id="UP001177670"/>
    </source>
</evidence>
<name>A0AA40FNU5_9HYME</name>
<accession>A0AA40FNU5</accession>
<dbReference type="AlphaFoldDB" id="A0AA40FNU5"/>